<reference evidence="3 4" key="1">
    <citation type="submission" date="2023-03" db="EMBL/GenBank/DDBJ databases">
        <title>Bacillus Genome Sequencing.</title>
        <authorList>
            <person name="Dunlap C."/>
        </authorList>
    </citation>
    <scope>NUCLEOTIDE SEQUENCE [LARGE SCALE GENOMIC DNA]</scope>
    <source>
        <strain evidence="3 4">NRS-1717</strain>
    </source>
</reference>
<dbReference type="SUPFAM" id="SSF53474">
    <property type="entry name" value="alpha/beta-Hydrolases"/>
    <property type="match status" value="1"/>
</dbReference>
<gene>
    <name evidence="3" type="ORF">P9271_02100</name>
</gene>
<dbReference type="Pfam" id="PF00561">
    <property type="entry name" value="Abhydrolase_1"/>
    <property type="match status" value="1"/>
</dbReference>
<organism evidence="3 4">
    <name type="scientific">Metabacillus fastidiosus</name>
    <dbReference type="NCBI Taxonomy" id="1458"/>
    <lineage>
        <taxon>Bacteria</taxon>
        <taxon>Bacillati</taxon>
        <taxon>Bacillota</taxon>
        <taxon>Bacilli</taxon>
        <taxon>Bacillales</taxon>
        <taxon>Bacillaceae</taxon>
        <taxon>Metabacillus</taxon>
    </lineage>
</organism>
<evidence type="ECO:0000259" key="2">
    <source>
        <dbReference type="Pfam" id="PF00561"/>
    </source>
</evidence>
<dbReference type="Gene3D" id="3.40.50.1820">
    <property type="entry name" value="alpha/beta hydrolase"/>
    <property type="match status" value="1"/>
</dbReference>
<dbReference type="InterPro" id="IPR050266">
    <property type="entry name" value="AB_hydrolase_sf"/>
</dbReference>
<evidence type="ECO:0000256" key="1">
    <source>
        <dbReference type="ARBA" id="ARBA00022801"/>
    </source>
</evidence>
<dbReference type="PANTHER" id="PTHR43798:SF31">
    <property type="entry name" value="AB HYDROLASE SUPERFAMILY PROTEIN YCLE"/>
    <property type="match status" value="1"/>
</dbReference>
<protein>
    <submittedName>
        <fullName evidence="3">Alpha/beta hydrolase</fullName>
    </submittedName>
</protein>
<sequence>MPYITLRNNETIFYDEYGSGTPVLFIHPPGMGRKVFFYQKSLKKYMRLIIPDLSGHGDSSFINTNEVSVKTYAEEIIMLMDELSLKEVVLYGYSAGGMIAQYICSYYKERVKGLILSGGYPAVLNLSFQFEHKLGMYFAANHRRILTNVLAISHTRNKKLRKTLKIHMDKAHTKAWYSYYNSALCTNLIKNVSSFQMPVLLIYGDKADMINKYVRIYRKLLNNNVRAVFIKGVGHQHVTKKWKQENYFIYQFLNKLKG</sequence>
<proteinExistence type="predicted"/>
<dbReference type="PANTHER" id="PTHR43798">
    <property type="entry name" value="MONOACYLGLYCEROL LIPASE"/>
    <property type="match status" value="1"/>
</dbReference>
<comment type="caution">
    <text evidence="3">The sequence shown here is derived from an EMBL/GenBank/DDBJ whole genome shotgun (WGS) entry which is preliminary data.</text>
</comment>
<evidence type="ECO:0000313" key="4">
    <source>
        <dbReference type="Proteomes" id="UP001342826"/>
    </source>
</evidence>
<dbReference type="GO" id="GO:0016787">
    <property type="term" value="F:hydrolase activity"/>
    <property type="evidence" value="ECO:0007669"/>
    <property type="project" value="UniProtKB-KW"/>
</dbReference>
<evidence type="ECO:0000313" key="3">
    <source>
        <dbReference type="EMBL" id="MED4400150.1"/>
    </source>
</evidence>
<dbReference type="EMBL" id="JARTFS010000001">
    <property type="protein sequence ID" value="MED4400150.1"/>
    <property type="molecule type" value="Genomic_DNA"/>
</dbReference>
<accession>A0ABU6NTD2</accession>
<dbReference type="InterPro" id="IPR029058">
    <property type="entry name" value="AB_hydrolase_fold"/>
</dbReference>
<keyword evidence="4" id="KW-1185">Reference proteome</keyword>
<name>A0ABU6NTD2_9BACI</name>
<dbReference type="RefSeq" id="WP_328014755.1">
    <property type="nucleotide sequence ID" value="NZ_JARTFS010000001.1"/>
</dbReference>
<dbReference type="InterPro" id="IPR000073">
    <property type="entry name" value="AB_hydrolase_1"/>
</dbReference>
<dbReference type="Proteomes" id="UP001342826">
    <property type="component" value="Unassembled WGS sequence"/>
</dbReference>
<feature type="domain" description="AB hydrolase-1" evidence="2">
    <location>
        <begin position="22"/>
        <end position="156"/>
    </location>
</feature>
<keyword evidence="1 3" id="KW-0378">Hydrolase</keyword>